<sequence length="1002" mass="112406">MALKDFIKRFRSNDAEPKLSWKIDPFEGVAFVFEESIVNSPEDYALQDPLFGMQYTYLKGLEEQGMAERFRNGILVYSRFITEQDDQFALLFELPPLYSGKYQARIEGNSSRANFSVELDLLLPDGSTVTRYQIQGPFLKLSESELFRMSTADWLALEHLKKHQQLPPEERTEFENNWLIFELQTAAKAGMPIDLAQFKNIDIVHPESIGVSMDLLSNGDLLLTPSFGEGVNPDDVRARLGQFRGSDKHAILRVKNKFVLLDEDRINAAEEILTQKRIPKDQIQQFLKTPTAYLDAALIDLDTGFSLRVDGAERYEHHYFGEVEQSSTDWFATSLREVEPFNLITSHLDSSEKIIEIEEIIENAKKTSSDAVEFEGKKYDISNSESVSSTLDVAKSRLKEHAHQGITNDEAEDDHGLSLDKAVVSIKKNDDEADFSQSSVSRQLDITSQSFVRDNLKRDPYPHQEEGIQWLLAHLESSRQSETASGALLADDMGLGKTYMALVGISEWIYRIKKSGKAGKPYLIVAPLSLLENWVAEVEQTFIKSPFKDIVTLQSSVDLNRFRIKGAGRETQQSFGDEELIAGDEKIRYALKIGSHYGVDRLDVPGRLVLTTYQTLRDYQFSLSRVDWSIATFDEAQNIKNPNSMATIAAKALKADFKLLATGTPVENSLKDFWCIMDTSVPGLLGSWQDFRNKYIAPITSSENIDAVREIKAKIGRQLREQVGDIMLRRTKAEKLDGLPSKLIYTGDTNSEEGVYLQELEGMMTGRQLAFYDNIIDQVNAAQTSDKRSIVLSSLHQMKLASIDPSIAAKETIPRSKQELVKQAEESVKIQSLLKILSAIQGRNEKALVFAISKSVQAYLVALVQTVFGIPVEIINGDTAAVSLRDPSQTRKGIIDTFQNKPGFGVIVMSPVAAGVGLTVVGANNVIHLERHWNPAKEAQATDRVYRIGQTKDVNVYLPIALHPNKRSFDQHLSYLLAGKIDLSDAVVSHDTVEQDEMMDCF</sequence>
<proteinExistence type="predicted"/>
<protein>
    <recommendedName>
        <fullName evidence="9">RNA polymerase-associated protein RapA</fullName>
    </recommendedName>
</protein>
<keyword evidence="2" id="KW-0067">ATP-binding</keyword>
<dbReference type="GO" id="GO:0016787">
    <property type="term" value="F:hydrolase activity"/>
    <property type="evidence" value="ECO:0007669"/>
    <property type="project" value="UniProtKB-KW"/>
</dbReference>
<dbReference type="PANTHER" id="PTHR45629:SF7">
    <property type="entry name" value="DNA EXCISION REPAIR PROTEIN ERCC-6-RELATED"/>
    <property type="match status" value="1"/>
</dbReference>
<keyword evidence="2" id="KW-0347">Helicase</keyword>
<dbReference type="GO" id="GO:0004386">
    <property type="term" value="F:helicase activity"/>
    <property type="evidence" value="ECO:0007669"/>
    <property type="project" value="UniProtKB-KW"/>
</dbReference>
<feature type="domain" description="Helicase C-terminal" evidence="4">
    <location>
        <begin position="832"/>
        <end position="994"/>
    </location>
</feature>
<evidence type="ECO:0000256" key="1">
    <source>
        <dbReference type="ARBA" id="ARBA00022801"/>
    </source>
</evidence>
<evidence type="ECO:0000259" key="4">
    <source>
        <dbReference type="PROSITE" id="PS51194"/>
    </source>
</evidence>
<evidence type="ECO:0000313" key="7">
    <source>
        <dbReference type="Proteomes" id="UP000435877"/>
    </source>
</evidence>
<organism evidence="5 7">
    <name type="scientific">Zhongshania aliphaticivorans</name>
    <dbReference type="NCBI Taxonomy" id="1470434"/>
    <lineage>
        <taxon>Bacteria</taxon>
        <taxon>Pseudomonadati</taxon>
        <taxon>Pseudomonadota</taxon>
        <taxon>Gammaproteobacteria</taxon>
        <taxon>Cellvibrionales</taxon>
        <taxon>Spongiibacteraceae</taxon>
        <taxon>Zhongshania</taxon>
    </lineage>
</organism>
<reference evidence="7 8" key="1">
    <citation type="submission" date="2019-11" db="EMBL/GenBank/DDBJ databases">
        <authorList>
            <person name="Holert J."/>
        </authorList>
    </citation>
    <scope>NUCLEOTIDE SEQUENCE [LARGE SCALE GENOMIC DNA]</scope>
    <source>
        <strain evidence="6">BC3_2A</strain>
        <strain evidence="5">SB11_1A</strain>
    </source>
</reference>
<dbReference type="Pfam" id="PF00271">
    <property type="entry name" value="Helicase_C"/>
    <property type="match status" value="1"/>
</dbReference>
<dbReference type="SMART" id="SM00487">
    <property type="entry name" value="DEXDc"/>
    <property type="match status" value="1"/>
</dbReference>
<dbReference type="PROSITE" id="PS51194">
    <property type="entry name" value="HELICASE_CTER"/>
    <property type="match status" value="1"/>
</dbReference>
<keyword evidence="7" id="KW-1185">Reference proteome</keyword>
<dbReference type="Proteomes" id="UP000439591">
    <property type="component" value="Unassembled WGS sequence"/>
</dbReference>
<dbReference type="Gene3D" id="3.40.50.300">
    <property type="entry name" value="P-loop containing nucleotide triphosphate hydrolases"/>
    <property type="match status" value="1"/>
</dbReference>
<dbReference type="RefSeq" id="WP_159266974.1">
    <property type="nucleotide sequence ID" value="NZ_CACSIK010000001.1"/>
</dbReference>
<dbReference type="InterPro" id="IPR049730">
    <property type="entry name" value="SNF2/RAD54-like_C"/>
</dbReference>
<keyword evidence="2" id="KW-0547">Nucleotide-binding</keyword>
<dbReference type="EMBL" id="CACSIK010000001">
    <property type="protein sequence ID" value="CAA0081043.1"/>
    <property type="molecule type" value="Genomic_DNA"/>
</dbReference>
<evidence type="ECO:0008006" key="9">
    <source>
        <dbReference type="Google" id="ProtNLM"/>
    </source>
</evidence>
<dbReference type="OrthoDB" id="9760715at2"/>
<accession>A0A5S9MX99</accession>
<dbReference type="PROSITE" id="PS51192">
    <property type="entry name" value="HELICASE_ATP_BIND_1"/>
    <property type="match status" value="1"/>
</dbReference>
<dbReference type="InterPro" id="IPR014001">
    <property type="entry name" value="Helicase_ATP-bd"/>
</dbReference>
<dbReference type="InterPro" id="IPR001650">
    <property type="entry name" value="Helicase_C-like"/>
</dbReference>
<gene>
    <name evidence="5" type="ORF">IHBHHGIJ_00265</name>
    <name evidence="6" type="ORF">KFEGEMFD_00885</name>
</gene>
<dbReference type="InterPro" id="IPR027417">
    <property type="entry name" value="P-loop_NTPase"/>
</dbReference>
<name>A0A5S9MX99_9GAMM</name>
<evidence type="ECO:0000313" key="5">
    <source>
        <dbReference type="EMBL" id="CAA0081043.1"/>
    </source>
</evidence>
<dbReference type="InterPro" id="IPR038718">
    <property type="entry name" value="SNF2-like_sf"/>
</dbReference>
<evidence type="ECO:0000313" key="6">
    <source>
        <dbReference type="EMBL" id="CAA0085310.1"/>
    </source>
</evidence>
<evidence type="ECO:0000313" key="8">
    <source>
        <dbReference type="Proteomes" id="UP000439591"/>
    </source>
</evidence>
<dbReference type="InterPro" id="IPR050496">
    <property type="entry name" value="SNF2_RAD54_helicase_repair"/>
</dbReference>
<dbReference type="Pfam" id="PF00176">
    <property type="entry name" value="SNF2-rel_dom"/>
    <property type="match status" value="1"/>
</dbReference>
<dbReference type="InterPro" id="IPR000330">
    <property type="entry name" value="SNF2_N"/>
</dbReference>
<dbReference type="CDD" id="cd18793">
    <property type="entry name" value="SF2_C_SNF"/>
    <property type="match status" value="1"/>
</dbReference>
<dbReference type="Gene3D" id="3.40.50.10810">
    <property type="entry name" value="Tandem AAA-ATPase domain"/>
    <property type="match status" value="1"/>
</dbReference>
<evidence type="ECO:0000256" key="2">
    <source>
        <dbReference type="ARBA" id="ARBA00022806"/>
    </source>
</evidence>
<dbReference type="EMBL" id="CACSIM010000001">
    <property type="protein sequence ID" value="CAA0085310.1"/>
    <property type="molecule type" value="Genomic_DNA"/>
</dbReference>
<keyword evidence="1" id="KW-0378">Hydrolase</keyword>
<dbReference type="SUPFAM" id="SSF52540">
    <property type="entry name" value="P-loop containing nucleoside triphosphate hydrolases"/>
    <property type="match status" value="2"/>
</dbReference>
<dbReference type="Proteomes" id="UP000435877">
    <property type="component" value="Unassembled WGS sequence"/>
</dbReference>
<dbReference type="GO" id="GO:0005524">
    <property type="term" value="F:ATP binding"/>
    <property type="evidence" value="ECO:0007669"/>
    <property type="project" value="InterPro"/>
</dbReference>
<dbReference type="AlphaFoldDB" id="A0A5S9MX99"/>
<feature type="domain" description="Helicase ATP-binding" evidence="3">
    <location>
        <begin position="478"/>
        <end position="683"/>
    </location>
</feature>
<dbReference type="PANTHER" id="PTHR45629">
    <property type="entry name" value="SNF2/RAD54 FAMILY MEMBER"/>
    <property type="match status" value="1"/>
</dbReference>
<dbReference type="SMART" id="SM00490">
    <property type="entry name" value="HELICc"/>
    <property type="match status" value="1"/>
</dbReference>
<evidence type="ECO:0000259" key="3">
    <source>
        <dbReference type="PROSITE" id="PS51192"/>
    </source>
</evidence>